<feature type="domain" description="PIH1 N-terminal" evidence="4">
    <location>
        <begin position="59"/>
        <end position="225"/>
    </location>
</feature>
<feature type="compositionally biased region" description="Acidic residues" evidence="3">
    <location>
        <begin position="225"/>
        <end position="236"/>
    </location>
</feature>
<dbReference type="InterPro" id="IPR041442">
    <property type="entry name" value="PIH1D1/2/3_CS-like"/>
</dbReference>
<feature type="region of interest" description="Disordered" evidence="3">
    <location>
        <begin position="514"/>
        <end position="585"/>
    </location>
</feature>
<dbReference type="Gene3D" id="2.60.40.790">
    <property type="match status" value="1"/>
</dbReference>
<evidence type="ECO:0000256" key="1">
    <source>
        <dbReference type="ARBA" id="ARBA00008511"/>
    </source>
</evidence>
<dbReference type="CDD" id="cd06463">
    <property type="entry name" value="p23_like"/>
    <property type="match status" value="1"/>
</dbReference>
<dbReference type="SUPFAM" id="SSF49764">
    <property type="entry name" value="HSP20-like chaperones"/>
    <property type="match status" value="1"/>
</dbReference>
<evidence type="ECO:0000259" key="4">
    <source>
        <dbReference type="Pfam" id="PF08190"/>
    </source>
</evidence>
<dbReference type="Pfam" id="PF08190">
    <property type="entry name" value="PIH1"/>
    <property type="match status" value="1"/>
</dbReference>
<feature type="compositionally biased region" description="Acidic residues" evidence="3">
    <location>
        <begin position="527"/>
        <end position="538"/>
    </location>
</feature>
<dbReference type="InterPro" id="IPR012981">
    <property type="entry name" value="PIH1_N"/>
</dbReference>
<evidence type="ECO:0000256" key="3">
    <source>
        <dbReference type="SAM" id="MobiDB-lite"/>
    </source>
</evidence>
<organism evidence="6 7">
    <name type="scientific">Chrysophaeum taylorii</name>
    <dbReference type="NCBI Taxonomy" id="2483200"/>
    <lineage>
        <taxon>Eukaryota</taxon>
        <taxon>Sar</taxon>
        <taxon>Stramenopiles</taxon>
        <taxon>Ochrophyta</taxon>
        <taxon>Pelagophyceae</taxon>
        <taxon>Pelagomonadales</taxon>
        <taxon>Pelagomonadaceae</taxon>
        <taxon>Chrysophaeum</taxon>
    </lineage>
</organism>
<dbReference type="PANTHER" id="PTHR22997:SF0">
    <property type="entry name" value="PIH1 DOMAIN-CONTAINING PROTEIN 1"/>
    <property type="match status" value="1"/>
</dbReference>
<comment type="similarity">
    <text evidence="1">Belongs to the PIH1 family.</text>
</comment>
<dbReference type="InterPro" id="IPR050734">
    <property type="entry name" value="PIH1/Kintoun_subfamily"/>
</dbReference>
<evidence type="ECO:0000256" key="2">
    <source>
        <dbReference type="ARBA" id="ARBA00040540"/>
    </source>
</evidence>
<evidence type="ECO:0000259" key="5">
    <source>
        <dbReference type="Pfam" id="PF18201"/>
    </source>
</evidence>
<gene>
    <name evidence="6" type="ORF">CTAYLR_001452</name>
</gene>
<keyword evidence="7" id="KW-1185">Reference proteome</keyword>
<accession>A0AAD7UAI8</accession>
<comment type="caution">
    <text evidence="6">The sequence shown here is derived from an EMBL/GenBank/DDBJ whole genome shotgun (WGS) entry which is preliminary data.</text>
</comment>
<dbReference type="AlphaFoldDB" id="A0AAD7UAI8"/>
<feature type="region of interest" description="Disordered" evidence="3">
    <location>
        <begin position="734"/>
        <end position="756"/>
    </location>
</feature>
<name>A0AAD7UAI8_9STRA</name>
<dbReference type="InterPro" id="IPR008978">
    <property type="entry name" value="HSP20-like_chaperone"/>
</dbReference>
<reference evidence="6" key="1">
    <citation type="submission" date="2023-01" db="EMBL/GenBank/DDBJ databases">
        <title>Metagenome sequencing of chrysophaentin producing Chrysophaeum taylorii.</title>
        <authorList>
            <person name="Davison J."/>
            <person name="Bewley C."/>
        </authorList>
    </citation>
    <scope>NUCLEOTIDE SEQUENCE</scope>
    <source>
        <strain evidence="6">NIES-1699</strain>
    </source>
</reference>
<feature type="domain" description="PIH1D1/2/3 CS-like" evidence="5">
    <location>
        <begin position="419"/>
        <end position="515"/>
    </location>
</feature>
<feature type="region of interest" description="Disordered" evidence="3">
    <location>
        <begin position="211"/>
        <end position="378"/>
    </location>
</feature>
<dbReference type="EMBL" id="JAQMWT010000523">
    <property type="protein sequence ID" value="KAJ8600412.1"/>
    <property type="molecule type" value="Genomic_DNA"/>
</dbReference>
<evidence type="ECO:0000313" key="6">
    <source>
        <dbReference type="EMBL" id="KAJ8600412.1"/>
    </source>
</evidence>
<protein>
    <recommendedName>
        <fullName evidence="2">PIH1 domain-containing protein 1</fullName>
    </recommendedName>
</protein>
<evidence type="ECO:0000313" key="7">
    <source>
        <dbReference type="Proteomes" id="UP001230188"/>
    </source>
</evidence>
<feature type="compositionally biased region" description="Basic residues" evidence="3">
    <location>
        <begin position="245"/>
        <end position="260"/>
    </location>
</feature>
<dbReference type="Proteomes" id="UP001230188">
    <property type="component" value="Unassembled WGS sequence"/>
</dbReference>
<feature type="compositionally biased region" description="Pro residues" evidence="3">
    <location>
        <begin position="342"/>
        <end position="351"/>
    </location>
</feature>
<dbReference type="Pfam" id="PF18201">
    <property type="entry name" value="PIH1_CS"/>
    <property type="match status" value="1"/>
</dbReference>
<dbReference type="PANTHER" id="PTHR22997">
    <property type="entry name" value="PIH1 DOMAIN-CONTAINING PROTEIN 1"/>
    <property type="match status" value="1"/>
</dbReference>
<dbReference type="GO" id="GO:0005737">
    <property type="term" value="C:cytoplasm"/>
    <property type="evidence" value="ECO:0007669"/>
    <property type="project" value="TreeGrafter"/>
</dbReference>
<proteinExistence type="inferred from homology"/>
<sequence length="771" mass="83351">MEGRKIESMPPEALEAALRKAQANAQGDHKMTDAETEKFAKAFKDPEFVKMFAEYVDEISDPKHCEEQNTYLRELEAKGEAPKGRDVIVPSAGFVVKTRKADDDGTSKVFVNVVQSDKIGEPEGTKVDKGTSWQLPHILGPVRLEKDKKGDTASTFDCCFHAKAVGRARVQKPYRDMITQTAFESIEKYYATVGTCEKLLREYHVLKGVSYKTGDPHPLVVKADEEPEDPPAEDEMIGSKQQAPKQKKTRRAGKKKRKDAARRGAADDDDDDDKDDDARELIDEAPPPPAAKEEEGTKAPAAPPNQVNEEEGTKAEAEAKAPPPPAKKEEKPSEANAAAAAPSPPPPPPPAAAAKAKKEPPKARAKANGGVKEKAKNEIKAAKKNEFARALRGKLAKAPAPSPAPEVVVEVPPRGGAIPAYTITERGYFDMTEHVGRGPMSRRPKELVVAVELPGLGSVSGVDLEAKARRLSLTAKKEGTVVYSLDAGLPYEVDGDGGKAKFNTKSSVLSVTLPLVPPPETPKEVVVADDEEEEEEDAREVRPVGSLPGENDHSRWLESAAPAPRKPFATDAISPRDDEAAPSDEGGAFVAKDAFEGAMQGYVFKVGDRGLGYYADAVPPVARVEWRQKKDFVSLIAQLEAVEDAVLAFPGDRAVEVSCRFGDGRTTRFVAIFQAPVDPDRCRVDAADRNVAIVVYKRNPELWQDSKPVVQFDGALDVTTTARKLKKTAPSPLAAEKEVKAAGEDSITPDGDTTTPVAPTTFQNTLLFDID</sequence>